<reference evidence="1 2" key="1">
    <citation type="journal article" date="2016" name="Nat. Commun.">
        <title>Thousands of microbial genomes shed light on interconnected biogeochemical processes in an aquifer system.</title>
        <authorList>
            <person name="Anantharaman K."/>
            <person name="Brown C.T."/>
            <person name="Hug L.A."/>
            <person name="Sharon I."/>
            <person name="Castelle C.J."/>
            <person name="Probst A.J."/>
            <person name="Thomas B.C."/>
            <person name="Singh A."/>
            <person name="Wilkins M.J."/>
            <person name="Karaoz U."/>
            <person name="Brodie E.L."/>
            <person name="Williams K.H."/>
            <person name="Hubbard S.S."/>
            <person name="Banfield J.F."/>
        </authorList>
    </citation>
    <scope>NUCLEOTIDE SEQUENCE [LARGE SCALE GENOMIC DNA]</scope>
</reference>
<gene>
    <name evidence="1" type="ORF">A2573_02485</name>
</gene>
<name>A0A1F8DJF7_9BACT</name>
<evidence type="ECO:0000313" key="2">
    <source>
        <dbReference type="Proteomes" id="UP000177596"/>
    </source>
</evidence>
<sequence>MSVASVLKNPEVLELPLFQLESRPYFGKRQIRNLHQLTPNQKIIIHGPEESEIKARVICVYKENGHLKLDYQHCKGQEPQVGTIYLKDYSVIRCDDRNWEPLNWLEKA</sequence>
<dbReference type="Proteomes" id="UP000177596">
    <property type="component" value="Unassembled WGS sequence"/>
</dbReference>
<organism evidence="1 2">
    <name type="scientific">Candidatus Woesebacteria bacterium RIFOXYD1_FULL_43_18</name>
    <dbReference type="NCBI Taxonomy" id="1802551"/>
    <lineage>
        <taxon>Bacteria</taxon>
        <taxon>Candidatus Woeseibacteriota</taxon>
    </lineage>
</organism>
<dbReference type="EMBL" id="MGIL01000018">
    <property type="protein sequence ID" value="OGM87998.1"/>
    <property type="molecule type" value="Genomic_DNA"/>
</dbReference>
<protein>
    <submittedName>
        <fullName evidence="1">Uncharacterized protein</fullName>
    </submittedName>
</protein>
<dbReference type="AlphaFoldDB" id="A0A1F8DJF7"/>
<accession>A0A1F8DJF7</accession>
<proteinExistence type="predicted"/>
<comment type="caution">
    <text evidence="1">The sequence shown here is derived from an EMBL/GenBank/DDBJ whole genome shotgun (WGS) entry which is preliminary data.</text>
</comment>
<evidence type="ECO:0000313" key="1">
    <source>
        <dbReference type="EMBL" id="OGM87998.1"/>
    </source>
</evidence>